<name>S5ZK76_9SPIR</name>
<dbReference type="Pfam" id="PF13306">
    <property type="entry name" value="LRR_5"/>
    <property type="match status" value="1"/>
</dbReference>
<dbReference type="STRING" id="1291379.TPE_0486"/>
<keyword evidence="4" id="KW-1185">Reference proteome</keyword>
<dbReference type="SUPFAM" id="SSF52058">
    <property type="entry name" value="L domain-like"/>
    <property type="match status" value="1"/>
</dbReference>
<sequence>MKRLLNVRIRELKTPILVGSVLTIVFIVTGFFSGCPKTSGRKPTGSTGGNNTPAVTPGPYVKVPYADLETYLRDTASIEKLNYIEVTGPIPKEAFKGSDDNPGELGQKLKDHSDKKVALKIAAYPAGLTSMENCFADCTGLTTAPAIPEGVTDMGWCFYGCKNLTTAPDIPAGVTVMSGCFSDCKNLTTAPAIPESVTDMSNCFAGCKNLTRAPAIPKDVTDMERCFQDCTGLTTVQNIPVGLTNMGYCFYGCTSLTTVPDIPASVTDMGYCFYACTKLTGVTLNCNYSAGKFDSAFTNCGNLADGSIKVPQDQLDKYKAGAGDMGTAKEKFAAIQ</sequence>
<gene>
    <name evidence="3" type="ORF">TPE_0486</name>
</gene>
<dbReference type="InterPro" id="IPR026906">
    <property type="entry name" value="LRR_5"/>
</dbReference>
<evidence type="ECO:0000313" key="4">
    <source>
        <dbReference type="Proteomes" id="UP000015620"/>
    </source>
</evidence>
<organism evidence="3 4">
    <name type="scientific">Treponema pedis str. T A4</name>
    <dbReference type="NCBI Taxonomy" id="1291379"/>
    <lineage>
        <taxon>Bacteria</taxon>
        <taxon>Pseudomonadati</taxon>
        <taxon>Spirochaetota</taxon>
        <taxon>Spirochaetia</taxon>
        <taxon>Spirochaetales</taxon>
        <taxon>Treponemataceae</taxon>
        <taxon>Treponema</taxon>
    </lineage>
</organism>
<dbReference type="RefSeq" id="WP_020964282.1">
    <property type="nucleotide sequence ID" value="NC_022097.1"/>
</dbReference>
<reference evidence="3 4" key="1">
    <citation type="journal article" date="2013" name="PLoS ONE">
        <title>Genome-Wide Relatedness of Treponema pedis, from Gingiva and Necrotic Skin Lesions of Pigs, with the Human Oral Pathogen Treponema denticola.</title>
        <authorList>
            <person name="Svartstrom O."/>
            <person name="Mushtaq M."/>
            <person name="Pringle M."/>
            <person name="Segerman B."/>
        </authorList>
    </citation>
    <scope>NUCLEOTIDE SEQUENCE [LARGE SCALE GENOMIC DNA]</scope>
    <source>
        <strain evidence="3">T A4</strain>
    </source>
</reference>
<dbReference type="PATRIC" id="fig|1291379.3.peg.489"/>
<dbReference type="PANTHER" id="PTHR45661:SF3">
    <property type="entry name" value="IG-LIKE DOMAIN-CONTAINING PROTEIN"/>
    <property type="match status" value="1"/>
</dbReference>
<dbReference type="GeneID" id="301089180"/>
<dbReference type="InterPro" id="IPR053139">
    <property type="entry name" value="Surface_bspA-like"/>
</dbReference>
<proteinExistence type="predicted"/>
<evidence type="ECO:0000313" key="3">
    <source>
        <dbReference type="EMBL" id="AGT42982.1"/>
    </source>
</evidence>
<dbReference type="AlphaFoldDB" id="S5ZK76"/>
<dbReference type="EMBL" id="CP004120">
    <property type="protein sequence ID" value="AGT42982.1"/>
    <property type="molecule type" value="Genomic_DNA"/>
</dbReference>
<dbReference type="OrthoDB" id="358519at2"/>
<dbReference type="PANTHER" id="PTHR45661">
    <property type="entry name" value="SURFACE ANTIGEN"/>
    <property type="match status" value="1"/>
</dbReference>
<dbReference type="KEGG" id="tped:TPE_0486"/>
<keyword evidence="2" id="KW-1133">Transmembrane helix</keyword>
<keyword evidence="2" id="KW-0812">Transmembrane</keyword>
<evidence type="ECO:0000256" key="1">
    <source>
        <dbReference type="SAM" id="MobiDB-lite"/>
    </source>
</evidence>
<dbReference type="HOGENOM" id="CLU_053858_0_0_12"/>
<evidence type="ECO:0000256" key="2">
    <source>
        <dbReference type="SAM" id="Phobius"/>
    </source>
</evidence>
<dbReference type="Gene3D" id="3.80.10.10">
    <property type="entry name" value="Ribonuclease Inhibitor"/>
    <property type="match status" value="2"/>
</dbReference>
<keyword evidence="2" id="KW-0472">Membrane</keyword>
<feature type="transmembrane region" description="Helical" evidence="2">
    <location>
        <begin position="12"/>
        <end position="32"/>
    </location>
</feature>
<dbReference type="InterPro" id="IPR032675">
    <property type="entry name" value="LRR_dom_sf"/>
</dbReference>
<accession>S5ZK76</accession>
<feature type="region of interest" description="Disordered" evidence="1">
    <location>
        <begin position="37"/>
        <end position="56"/>
    </location>
</feature>
<protein>
    <submittedName>
        <fullName evidence="3">Surface antigen</fullName>
    </submittedName>
</protein>
<dbReference type="Proteomes" id="UP000015620">
    <property type="component" value="Chromosome"/>
</dbReference>
<dbReference type="PROSITE" id="PS51257">
    <property type="entry name" value="PROKAR_LIPOPROTEIN"/>
    <property type="match status" value="1"/>
</dbReference>